<accession>A0A3M8CED8</accession>
<dbReference type="Pfam" id="PF13302">
    <property type="entry name" value="Acetyltransf_3"/>
    <property type="match status" value="1"/>
</dbReference>
<dbReference type="EMBL" id="RHHT01000053">
    <property type="protein sequence ID" value="RNB74074.1"/>
    <property type="molecule type" value="Genomic_DNA"/>
</dbReference>
<dbReference type="SUPFAM" id="SSF55729">
    <property type="entry name" value="Acyl-CoA N-acyltransferases (Nat)"/>
    <property type="match status" value="1"/>
</dbReference>
<reference evidence="2 3" key="1">
    <citation type="submission" date="2018-10" db="EMBL/GenBank/DDBJ databases">
        <title>Phylogenomics of Brevibacillus.</title>
        <authorList>
            <person name="Dunlap C."/>
        </authorList>
    </citation>
    <scope>NUCLEOTIDE SEQUENCE [LARGE SCALE GENOMIC DNA]</scope>
    <source>
        <strain evidence="2 3">JCM 15085</strain>
    </source>
</reference>
<organism evidence="2 3">
    <name type="scientific">Brevibacillus panacihumi</name>
    <dbReference type="NCBI Taxonomy" id="497735"/>
    <lineage>
        <taxon>Bacteria</taxon>
        <taxon>Bacillati</taxon>
        <taxon>Bacillota</taxon>
        <taxon>Bacilli</taxon>
        <taxon>Bacillales</taxon>
        <taxon>Paenibacillaceae</taxon>
        <taxon>Brevibacillus</taxon>
    </lineage>
</organism>
<dbReference type="PROSITE" id="PS51186">
    <property type="entry name" value="GNAT"/>
    <property type="match status" value="1"/>
</dbReference>
<dbReference type="AlphaFoldDB" id="A0A3M8CED8"/>
<comment type="caution">
    <text evidence="2">The sequence shown here is derived from an EMBL/GenBank/DDBJ whole genome shotgun (WGS) entry which is preliminary data.</text>
</comment>
<feature type="domain" description="N-acetyltransferase" evidence="1">
    <location>
        <begin position="14"/>
        <end position="178"/>
    </location>
</feature>
<dbReference type="GO" id="GO:0016747">
    <property type="term" value="F:acyltransferase activity, transferring groups other than amino-acyl groups"/>
    <property type="evidence" value="ECO:0007669"/>
    <property type="project" value="InterPro"/>
</dbReference>
<dbReference type="PANTHER" id="PTHR43610">
    <property type="entry name" value="BLL6696 PROTEIN"/>
    <property type="match status" value="1"/>
</dbReference>
<dbReference type="RefSeq" id="WP_122914967.1">
    <property type="nucleotide sequence ID" value="NZ_RHHT01000053.1"/>
</dbReference>
<name>A0A3M8CED8_9BACL</name>
<gene>
    <name evidence="2" type="ORF">EDM58_20465</name>
</gene>
<sequence length="196" mass="22757">MLQLSPVILEGKYVRLEPLREHHAQGLWEAGKYEEIWTYMSKKMSSLTDIQDWIRIAMDNERKGTELPFVILKKESGEIIGSTRYMAISLHDKGLEIGHTWLTPSVWKTRVNTDCKYLLLKHSFEKGCIRVQLKTDARNQNSQRAIARIGGVREGVLRNHMIIQDGYVRDTVMFSILDREWPEVAKKLELLLFGES</sequence>
<dbReference type="Gene3D" id="3.40.630.30">
    <property type="match status" value="1"/>
</dbReference>
<evidence type="ECO:0000313" key="3">
    <source>
        <dbReference type="Proteomes" id="UP000281915"/>
    </source>
</evidence>
<protein>
    <submittedName>
        <fullName evidence="2">N-acetyltransferase</fullName>
    </submittedName>
</protein>
<proteinExistence type="predicted"/>
<dbReference type="InterPro" id="IPR000182">
    <property type="entry name" value="GNAT_dom"/>
</dbReference>
<dbReference type="Proteomes" id="UP000281915">
    <property type="component" value="Unassembled WGS sequence"/>
</dbReference>
<keyword evidence="2" id="KW-0808">Transferase</keyword>
<dbReference type="PANTHER" id="PTHR43610:SF1">
    <property type="entry name" value="N-ACETYLTRANSFERASE DOMAIN-CONTAINING PROTEIN"/>
    <property type="match status" value="1"/>
</dbReference>
<dbReference type="InterPro" id="IPR016181">
    <property type="entry name" value="Acyl_CoA_acyltransferase"/>
</dbReference>
<evidence type="ECO:0000313" key="2">
    <source>
        <dbReference type="EMBL" id="RNB74074.1"/>
    </source>
</evidence>
<evidence type="ECO:0000259" key="1">
    <source>
        <dbReference type="PROSITE" id="PS51186"/>
    </source>
</evidence>